<dbReference type="Gene3D" id="3.40.50.1820">
    <property type="entry name" value="alpha/beta hydrolase"/>
    <property type="match status" value="1"/>
</dbReference>
<feature type="domain" description="AB hydrolase-1" evidence="2">
    <location>
        <begin position="37"/>
        <end position="178"/>
    </location>
</feature>
<evidence type="ECO:0000259" key="2">
    <source>
        <dbReference type="Pfam" id="PF12697"/>
    </source>
</evidence>
<keyword evidence="4" id="KW-1185">Reference proteome</keyword>
<gene>
    <name evidence="3" type="ORF">GP2_036_00590</name>
</gene>
<dbReference type="SUPFAM" id="SSF53474">
    <property type="entry name" value="alpha/beta-Hydrolases"/>
    <property type="match status" value="1"/>
</dbReference>
<evidence type="ECO:0000256" key="1">
    <source>
        <dbReference type="SAM" id="SignalP"/>
    </source>
</evidence>
<dbReference type="Pfam" id="PF12697">
    <property type="entry name" value="Abhydrolase_6"/>
    <property type="match status" value="1"/>
</dbReference>
<evidence type="ECO:0000313" key="3">
    <source>
        <dbReference type="EMBL" id="GAC85555.1"/>
    </source>
</evidence>
<sequence length="244" mass="25567">MTQPVRRLCLALVTIAAIASVAIVAATAVAAPTRNPVILIHGWTAGGLLPPQKATFEPMRRALAADGRPVHVVDLPGDVNVENAAAIARVVAQARSGQPGHKVDLVGHSMGGLAARHYLKFLGGTAHVEHYVSMGTGQYGWRPACLLPPGTGDDMCPTSPFLRALNRGDDTPGSVAYTTLRTIDDDPPAAGGQRNRHLDGGVCVRDGIDGGPHMDEPRNPRIIAMVRQALNDGCPGEIVDLPVT</sequence>
<name>A0ABQ0IPY1_9ACTN</name>
<dbReference type="Proteomes" id="UP000035021">
    <property type="component" value="Unassembled WGS sequence"/>
</dbReference>
<protein>
    <submittedName>
        <fullName evidence="3">Lipase</fullName>
    </submittedName>
</protein>
<dbReference type="InterPro" id="IPR000073">
    <property type="entry name" value="AB_hydrolase_1"/>
</dbReference>
<keyword evidence="1" id="KW-0732">Signal</keyword>
<feature type="chain" id="PRO_5046417778" evidence="1">
    <location>
        <begin position="31"/>
        <end position="244"/>
    </location>
</feature>
<dbReference type="EMBL" id="BAOQ01000036">
    <property type="protein sequence ID" value="GAC85555.1"/>
    <property type="molecule type" value="Genomic_DNA"/>
</dbReference>
<comment type="caution">
    <text evidence="3">The sequence shown here is derived from an EMBL/GenBank/DDBJ whole genome shotgun (WGS) entry which is preliminary data.</text>
</comment>
<dbReference type="RefSeq" id="WP_006901775.1">
    <property type="nucleotide sequence ID" value="NZ_BAOQ01000036.1"/>
</dbReference>
<accession>A0ABQ0IPY1</accession>
<reference evidence="3 4" key="1">
    <citation type="submission" date="2013-02" db="EMBL/GenBank/DDBJ databases">
        <title>Whole genome shotgun sequence of Gordonia paraffinivorans NBRC 108238.</title>
        <authorList>
            <person name="Isaki-Nakamura S."/>
            <person name="Hosoyama A."/>
            <person name="Tsuchikane K."/>
            <person name="Ando Y."/>
            <person name="Baba S."/>
            <person name="Ohji S."/>
            <person name="Hamada M."/>
            <person name="Tamura T."/>
            <person name="Yamazoe A."/>
            <person name="Yamazaki S."/>
            <person name="Fujita N."/>
        </authorList>
    </citation>
    <scope>NUCLEOTIDE SEQUENCE [LARGE SCALE GENOMIC DNA]</scope>
    <source>
        <strain evidence="3 4">NBRC 108238</strain>
    </source>
</reference>
<feature type="signal peptide" evidence="1">
    <location>
        <begin position="1"/>
        <end position="30"/>
    </location>
</feature>
<proteinExistence type="predicted"/>
<organism evidence="3 4">
    <name type="scientific">Gordonia paraffinivorans NBRC 108238</name>
    <dbReference type="NCBI Taxonomy" id="1223543"/>
    <lineage>
        <taxon>Bacteria</taxon>
        <taxon>Bacillati</taxon>
        <taxon>Actinomycetota</taxon>
        <taxon>Actinomycetes</taxon>
        <taxon>Mycobacteriales</taxon>
        <taxon>Gordoniaceae</taxon>
        <taxon>Gordonia</taxon>
    </lineage>
</organism>
<dbReference type="InterPro" id="IPR029058">
    <property type="entry name" value="AB_hydrolase_fold"/>
</dbReference>
<evidence type="ECO:0000313" key="4">
    <source>
        <dbReference type="Proteomes" id="UP000035021"/>
    </source>
</evidence>